<sequence length="170" mass="19466">MENQDVLLKLLQDSNKTNQVQQQTIQNLTTEIQLLNEKINYLTNKLFGRSKETLPVDDNGQLNLFNQETAFEVVSEDVPSSITVKGHQRVLGTKADKLKHLPKTSLEHVLPLEEQCCEHCGSQMKDIGRTKVREEIRFHQAMLDALVHYQHTYSCQKCERNGISSFKKSA</sequence>
<protein>
    <recommendedName>
        <fullName evidence="6">IS66 family element, transposase</fullName>
    </recommendedName>
</protein>
<dbReference type="InterPro" id="IPR024463">
    <property type="entry name" value="Transposase_TnpC_homeodom"/>
</dbReference>
<dbReference type="HOGENOM" id="CLU_134130_0_0_9"/>
<organism evidence="4 5">
    <name type="scientific">Enterococcus italicus (strain DSM 15952 / CCUG 50447 / LMG 22039 / TP 1.5)</name>
    <dbReference type="NCBI Taxonomy" id="888064"/>
    <lineage>
        <taxon>Bacteria</taxon>
        <taxon>Bacillati</taxon>
        <taxon>Bacillota</taxon>
        <taxon>Bacilli</taxon>
        <taxon>Lactobacillales</taxon>
        <taxon>Enterococcaceae</taxon>
        <taxon>Enterococcus</taxon>
    </lineage>
</organism>
<evidence type="ECO:0000313" key="4">
    <source>
        <dbReference type="EMBL" id="EFU72804.1"/>
    </source>
</evidence>
<dbReference type="eggNOG" id="COG3316">
    <property type="taxonomic scope" value="Bacteria"/>
</dbReference>
<dbReference type="InterPro" id="IPR024474">
    <property type="entry name" value="Znf_dom_IS66"/>
</dbReference>
<gene>
    <name evidence="4" type="ORF">HMPREF9088_2357</name>
</gene>
<name>E6LJ17_ENTI1</name>
<dbReference type="EMBL" id="AEPV01000121">
    <property type="protein sequence ID" value="EFU72804.1"/>
    <property type="molecule type" value="Genomic_DNA"/>
</dbReference>
<dbReference type="Pfam" id="PF13007">
    <property type="entry name" value="LZ_Tnp_IS66"/>
    <property type="match status" value="1"/>
</dbReference>
<evidence type="ECO:0000313" key="5">
    <source>
        <dbReference type="Proteomes" id="UP000010296"/>
    </source>
</evidence>
<comment type="caution">
    <text evidence="4">The sequence shown here is derived from an EMBL/GenBank/DDBJ whole genome shotgun (WGS) entry which is preliminary data.</text>
</comment>
<evidence type="ECO:0000259" key="3">
    <source>
        <dbReference type="Pfam" id="PF13007"/>
    </source>
</evidence>
<dbReference type="AlphaFoldDB" id="E6LJ17"/>
<evidence type="ECO:0008006" key="6">
    <source>
        <dbReference type="Google" id="ProtNLM"/>
    </source>
</evidence>
<dbReference type="STRING" id="888064.HMPREF9088_2357"/>
<feature type="domain" description="Transposase TnpC homeodomain" evidence="3">
    <location>
        <begin position="35"/>
        <end position="103"/>
    </location>
</feature>
<proteinExistence type="predicted"/>
<accession>E6LJ17</accession>
<dbReference type="RefSeq" id="WP_007209354.1">
    <property type="nucleotide sequence ID" value="NZ_GL622259.1"/>
</dbReference>
<feature type="domain" description="Transposase IS66 zinc-finger binding" evidence="2">
    <location>
        <begin position="114"/>
        <end position="159"/>
    </location>
</feature>
<evidence type="ECO:0000256" key="1">
    <source>
        <dbReference type="SAM" id="Coils"/>
    </source>
</evidence>
<keyword evidence="5" id="KW-1185">Reference proteome</keyword>
<feature type="coiled-coil region" evidence="1">
    <location>
        <begin position="11"/>
        <end position="45"/>
    </location>
</feature>
<reference evidence="4 5" key="1">
    <citation type="submission" date="2010-12" db="EMBL/GenBank/DDBJ databases">
        <authorList>
            <person name="Muzny D."/>
            <person name="Qin X."/>
            <person name="Deng J."/>
            <person name="Jiang H."/>
            <person name="Liu Y."/>
            <person name="Qu J."/>
            <person name="Song X.-Z."/>
            <person name="Zhang L."/>
            <person name="Thornton R."/>
            <person name="Coyle M."/>
            <person name="Francisco L."/>
            <person name="Jackson L."/>
            <person name="Javaid M."/>
            <person name="Korchina V."/>
            <person name="Kovar C."/>
            <person name="Mata R."/>
            <person name="Mathew T."/>
            <person name="Ngo R."/>
            <person name="Nguyen L."/>
            <person name="Nguyen N."/>
            <person name="Okwuonu G."/>
            <person name="Ongeri F."/>
            <person name="Pham C."/>
            <person name="Simmons D."/>
            <person name="Wilczek-Boney K."/>
            <person name="Hale W."/>
            <person name="Jakkamsetti A."/>
            <person name="Pham P."/>
            <person name="Ruth R."/>
            <person name="San Lucas F."/>
            <person name="Warren J."/>
            <person name="Zhang J."/>
            <person name="Zhao Z."/>
            <person name="Zhou C."/>
            <person name="Zhu D."/>
            <person name="Lee S."/>
            <person name="Bess C."/>
            <person name="Blankenburg K."/>
            <person name="Forbes L."/>
            <person name="Fu Q."/>
            <person name="Gubbala S."/>
            <person name="Hirani K."/>
            <person name="Jayaseelan J.C."/>
            <person name="Lara F."/>
            <person name="Munidasa M."/>
            <person name="Palculict T."/>
            <person name="Patil S."/>
            <person name="Pu L.-L."/>
            <person name="Saada N."/>
            <person name="Tang L."/>
            <person name="Weissenberger G."/>
            <person name="Zhu Y."/>
            <person name="Hemphill L."/>
            <person name="Shang Y."/>
            <person name="Youmans B."/>
            <person name="Ayvaz T."/>
            <person name="Ross M."/>
            <person name="Santibanez J."/>
            <person name="Aqrawi P."/>
            <person name="Gross S."/>
            <person name="Joshi V."/>
            <person name="Fowler G."/>
            <person name="Nazareth L."/>
            <person name="Reid J."/>
            <person name="Worley K."/>
            <person name="Petrosino J."/>
            <person name="Highlander S."/>
            <person name="Gibbs R."/>
        </authorList>
    </citation>
    <scope>NUCLEOTIDE SEQUENCE [LARGE SCALE GENOMIC DNA]</scope>
    <source>
        <strain evidence="5">DSM 15952 / CCUG 50447 / LMG 22039 / TP 1.5</strain>
    </source>
</reference>
<feature type="non-terminal residue" evidence="4">
    <location>
        <position position="170"/>
    </location>
</feature>
<evidence type="ECO:0000259" key="2">
    <source>
        <dbReference type="Pfam" id="PF13005"/>
    </source>
</evidence>
<dbReference type="Proteomes" id="UP000010296">
    <property type="component" value="Unassembled WGS sequence"/>
</dbReference>
<dbReference type="Pfam" id="PF13005">
    <property type="entry name" value="zf-IS66"/>
    <property type="match status" value="1"/>
</dbReference>
<keyword evidence="1" id="KW-0175">Coiled coil</keyword>